<dbReference type="AlphaFoldDB" id="A0A834U9C2"/>
<name>A0A834U9C2_VESPE</name>
<dbReference type="EMBL" id="JACSDY010000007">
    <property type="protein sequence ID" value="KAF7423393.1"/>
    <property type="molecule type" value="Genomic_DNA"/>
</dbReference>
<evidence type="ECO:0000313" key="2">
    <source>
        <dbReference type="EMBL" id="KAF7423393.1"/>
    </source>
</evidence>
<comment type="caution">
    <text evidence="2">The sequence shown here is derived from an EMBL/GenBank/DDBJ whole genome shotgun (WGS) entry which is preliminary data.</text>
</comment>
<feature type="compositionally biased region" description="Basic and acidic residues" evidence="1">
    <location>
        <begin position="14"/>
        <end position="41"/>
    </location>
</feature>
<feature type="compositionally biased region" description="Gly residues" evidence="1">
    <location>
        <begin position="1"/>
        <end position="13"/>
    </location>
</feature>
<evidence type="ECO:0000313" key="3">
    <source>
        <dbReference type="Proteomes" id="UP000600918"/>
    </source>
</evidence>
<sequence>MGGHPEQSGGGRGVRGDDNYEETYAKETGETRQLPEEDRSSSRPTTKFRVEFKVTRENIRWHRHRRRGVHDVHTHVMGYHELVHGTARFAQVYSAVNAETLAHMDVECSVNEPKRSVRIKRFYLDGDKDGRTPLEISASCSRSTDYEDAGRRDRTGGARRFSEGSMRNRRESNVWSSTLSIDDNRRSCWEVRGHLRRDANNTQAFDQVGLPECRLQVS</sequence>
<proteinExistence type="predicted"/>
<organism evidence="2 3">
    <name type="scientific">Vespula pensylvanica</name>
    <name type="common">Western yellow jacket</name>
    <name type="synonym">Wasp</name>
    <dbReference type="NCBI Taxonomy" id="30213"/>
    <lineage>
        <taxon>Eukaryota</taxon>
        <taxon>Metazoa</taxon>
        <taxon>Ecdysozoa</taxon>
        <taxon>Arthropoda</taxon>
        <taxon>Hexapoda</taxon>
        <taxon>Insecta</taxon>
        <taxon>Pterygota</taxon>
        <taxon>Neoptera</taxon>
        <taxon>Endopterygota</taxon>
        <taxon>Hymenoptera</taxon>
        <taxon>Apocrita</taxon>
        <taxon>Aculeata</taxon>
        <taxon>Vespoidea</taxon>
        <taxon>Vespidae</taxon>
        <taxon>Vespinae</taxon>
        <taxon>Vespula</taxon>
    </lineage>
</organism>
<accession>A0A834U9C2</accession>
<feature type="region of interest" description="Disordered" evidence="1">
    <location>
        <begin position="143"/>
        <end position="167"/>
    </location>
</feature>
<evidence type="ECO:0000256" key="1">
    <source>
        <dbReference type="SAM" id="MobiDB-lite"/>
    </source>
</evidence>
<feature type="region of interest" description="Disordered" evidence="1">
    <location>
        <begin position="1"/>
        <end position="47"/>
    </location>
</feature>
<feature type="compositionally biased region" description="Basic and acidic residues" evidence="1">
    <location>
        <begin position="144"/>
        <end position="167"/>
    </location>
</feature>
<gene>
    <name evidence="2" type="ORF">H0235_008676</name>
</gene>
<keyword evidence="3" id="KW-1185">Reference proteome</keyword>
<reference evidence="2" key="1">
    <citation type="journal article" date="2020" name="G3 (Bethesda)">
        <title>High-Quality Assemblies for Three Invasive Social Wasps from the &lt;i&gt;Vespula&lt;/i&gt; Genus.</title>
        <authorList>
            <person name="Harrop T.W.R."/>
            <person name="Guhlin J."/>
            <person name="McLaughlin G.M."/>
            <person name="Permina E."/>
            <person name="Stockwell P."/>
            <person name="Gilligan J."/>
            <person name="Le Lec M.F."/>
            <person name="Gruber M.A.M."/>
            <person name="Quinn O."/>
            <person name="Lovegrove M."/>
            <person name="Duncan E.J."/>
            <person name="Remnant E.J."/>
            <person name="Van Eeckhoven J."/>
            <person name="Graham B."/>
            <person name="Knapp R.A."/>
            <person name="Langford K.W."/>
            <person name="Kronenberg Z."/>
            <person name="Press M.O."/>
            <person name="Eacker S.M."/>
            <person name="Wilson-Rankin E.E."/>
            <person name="Purcell J."/>
            <person name="Lester P.J."/>
            <person name="Dearden P.K."/>
        </authorList>
    </citation>
    <scope>NUCLEOTIDE SEQUENCE</scope>
    <source>
        <strain evidence="2">Volc-1</strain>
    </source>
</reference>
<protein>
    <submittedName>
        <fullName evidence="2">Uncharacterized protein</fullName>
    </submittedName>
</protein>
<dbReference type="Proteomes" id="UP000600918">
    <property type="component" value="Unassembled WGS sequence"/>
</dbReference>